<accession>W5TTC2</accession>
<evidence type="ECO:0000256" key="1">
    <source>
        <dbReference type="SAM" id="MobiDB-lite"/>
    </source>
</evidence>
<dbReference type="InterPro" id="IPR045684">
    <property type="entry name" value="DUF6191"/>
</dbReference>
<dbReference type="eggNOG" id="ENOG5032XDB">
    <property type="taxonomic scope" value="Bacteria"/>
</dbReference>
<proteinExistence type="predicted"/>
<protein>
    <submittedName>
        <fullName evidence="2">Uncharacterized protein</fullName>
    </submittedName>
</protein>
<dbReference type="STRING" id="1415166.NONO_c56660"/>
<dbReference type="EMBL" id="CP006850">
    <property type="protein sequence ID" value="AHH20446.1"/>
    <property type="molecule type" value="Genomic_DNA"/>
</dbReference>
<dbReference type="Pfam" id="PF19690">
    <property type="entry name" value="DUF6191"/>
    <property type="match status" value="1"/>
</dbReference>
<dbReference type="Proteomes" id="UP000019150">
    <property type="component" value="Chromosome"/>
</dbReference>
<keyword evidence="3" id="KW-1185">Reference proteome</keyword>
<dbReference type="AlphaFoldDB" id="W5TTC2"/>
<reference evidence="2 3" key="1">
    <citation type="journal article" date="2014" name="Appl. Environ. Microbiol.">
        <title>Insights into the Microbial Degradation of Rubber and Gutta-Percha by Analysis of the Complete Genome of Nocardia nova SH22a.</title>
        <authorList>
            <person name="Luo Q."/>
            <person name="Hiessl S."/>
            <person name="Poehlein A."/>
            <person name="Daniel R."/>
            <person name="Steinbuchel A."/>
        </authorList>
    </citation>
    <scope>NUCLEOTIDE SEQUENCE [LARGE SCALE GENOMIC DNA]</scope>
    <source>
        <strain evidence="2">SH22a</strain>
    </source>
</reference>
<sequence length="96" mass="10550">MTLPGLALLIIAVAFADIAYRKATGRTALPWMRDVAGPRAAAIGFEQFDAVFDNGKRYEFDERRTVLMHRENPGDGSPGGPDVDLASGRVRMRRSD</sequence>
<evidence type="ECO:0000313" key="2">
    <source>
        <dbReference type="EMBL" id="AHH20446.1"/>
    </source>
</evidence>
<dbReference type="KEGG" id="nno:NONO_c56660"/>
<organism evidence="2 3">
    <name type="scientific">Nocardia nova SH22a</name>
    <dbReference type="NCBI Taxonomy" id="1415166"/>
    <lineage>
        <taxon>Bacteria</taxon>
        <taxon>Bacillati</taxon>
        <taxon>Actinomycetota</taxon>
        <taxon>Actinomycetes</taxon>
        <taxon>Mycobacteriales</taxon>
        <taxon>Nocardiaceae</taxon>
        <taxon>Nocardia</taxon>
    </lineage>
</organism>
<dbReference type="HOGENOM" id="CLU_159908_1_0_11"/>
<name>W5TTC2_9NOCA</name>
<feature type="region of interest" description="Disordered" evidence="1">
    <location>
        <begin position="68"/>
        <end position="96"/>
    </location>
</feature>
<dbReference type="OrthoDB" id="4555106at2"/>
<gene>
    <name evidence="2" type="ORF">NONO_c56660</name>
</gene>
<dbReference type="PATRIC" id="fig|1415166.3.peg.5837"/>
<evidence type="ECO:0000313" key="3">
    <source>
        <dbReference type="Proteomes" id="UP000019150"/>
    </source>
</evidence>